<dbReference type="EMBL" id="MU006220">
    <property type="protein sequence ID" value="KAF2829937.1"/>
    <property type="molecule type" value="Genomic_DNA"/>
</dbReference>
<proteinExistence type="inferred from homology"/>
<evidence type="ECO:0000313" key="16">
    <source>
        <dbReference type="Proteomes" id="UP000799424"/>
    </source>
</evidence>
<dbReference type="AlphaFoldDB" id="A0A6A7AB88"/>
<keyword evidence="11" id="KW-0496">Mitochondrion</keyword>
<evidence type="ECO:0000256" key="4">
    <source>
        <dbReference type="ARBA" id="ARBA00022434"/>
    </source>
</evidence>
<dbReference type="InterPro" id="IPR036524">
    <property type="entry name" value="Frataxin/CyaY_sf"/>
</dbReference>
<reference evidence="15" key="1">
    <citation type="journal article" date="2020" name="Stud. Mycol.">
        <title>101 Dothideomycetes genomes: a test case for predicting lifestyles and emergence of pathogens.</title>
        <authorList>
            <person name="Haridas S."/>
            <person name="Albert R."/>
            <person name="Binder M."/>
            <person name="Bloem J."/>
            <person name="Labutti K."/>
            <person name="Salamov A."/>
            <person name="Andreopoulos B."/>
            <person name="Baker S."/>
            <person name="Barry K."/>
            <person name="Bills G."/>
            <person name="Bluhm B."/>
            <person name="Cannon C."/>
            <person name="Castanera R."/>
            <person name="Culley D."/>
            <person name="Daum C."/>
            <person name="Ezra D."/>
            <person name="Gonzalez J."/>
            <person name="Henrissat B."/>
            <person name="Kuo A."/>
            <person name="Liang C."/>
            <person name="Lipzen A."/>
            <person name="Lutzoni F."/>
            <person name="Magnuson J."/>
            <person name="Mondo S."/>
            <person name="Nolan M."/>
            <person name="Ohm R."/>
            <person name="Pangilinan J."/>
            <person name="Park H.-J."/>
            <person name="Ramirez L."/>
            <person name="Alfaro M."/>
            <person name="Sun H."/>
            <person name="Tritt A."/>
            <person name="Yoshinaga Y."/>
            <person name="Zwiers L.-H."/>
            <person name="Turgeon B."/>
            <person name="Goodwin S."/>
            <person name="Spatafora J."/>
            <person name="Crous P."/>
            <person name="Grigoriev I."/>
        </authorList>
    </citation>
    <scope>NUCLEOTIDE SEQUENCE</scope>
    <source>
        <strain evidence="15">CBS 113818</strain>
    </source>
</reference>
<dbReference type="InterPro" id="IPR017789">
    <property type="entry name" value="Frataxin"/>
</dbReference>
<keyword evidence="6" id="KW-0410">Iron transport</keyword>
<dbReference type="GO" id="GO:0005739">
    <property type="term" value="C:mitochondrion"/>
    <property type="evidence" value="ECO:0007669"/>
    <property type="project" value="UniProtKB-SubCell"/>
</dbReference>
<dbReference type="PROSITE" id="PS50810">
    <property type="entry name" value="FRATAXIN_2"/>
    <property type="match status" value="1"/>
</dbReference>
<dbReference type="GO" id="GO:0016226">
    <property type="term" value="P:iron-sulfur cluster assembly"/>
    <property type="evidence" value="ECO:0007669"/>
    <property type="project" value="InterPro"/>
</dbReference>
<evidence type="ECO:0000256" key="5">
    <source>
        <dbReference type="ARBA" id="ARBA00022448"/>
    </source>
</evidence>
<sequence length="203" mass="22888">MRPATRFTTAALRRATRNPLRVQSPANCIIARATAASQPVARNVTAVRPFHSSMNFRSIMPDAENPAPKESEDHEQPTAPTQLTTEEFHERADMYLNELVERLEEAQEKDPQIEVEYSAGVLEVKAKEHSYVLNKQPPNKQIWLSSPISGPKRFDWVVAQESMNFKEGSGQGDWVYLRDGSSLTDILRKELGVDVSVDDEVPR</sequence>
<evidence type="ECO:0000256" key="6">
    <source>
        <dbReference type="ARBA" id="ARBA00022496"/>
    </source>
</evidence>
<dbReference type="FunFam" id="3.30.920.10:FF:000004">
    <property type="entry name" value="Mitochondrial chaperone Frataxin"/>
    <property type="match status" value="1"/>
</dbReference>
<dbReference type="GO" id="GO:0008198">
    <property type="term" value="F:ferrous iron binding"/>
    <property type="evidence" value="ECO:0007669"/>
    <property type="project" value="TreeGrafter"/>
</dbReference>
<comment type="similarity">
    <text evidence="2">Belongs to the frataxin family.</text>
</comment>
<dbReference type="GO" id="GO:0008199">
    <property type="term" value="F:ferric iron binding"/>
    <property type="evidence" value="ECO:0007669"/>
    <property type="project" value="InterPro"/>
</dbReference>
<evidence type="ECO:0000256" key="8">
    <source>
        <dbReference type="ARBA" id="ARBA00023002"/>
    </source>
</evidence>
<dbReference type="GO" id="GO:0006879">
    <property type="term" value="P:intracellular iron ion homeostasis"/>
    <property type="evidence" value="ECO:0007669"/>
    <property type="project" value="UniProtKB-KW"/>
</dbReference>
<keyword evidence="8" id="KW-0560">Oxidoreductase</keyword>
<dbReference type="InterPro" id="IPR020895">
    <property type="entry name" value="Frataxin_CS"/>
</dbReference>
<dbReference type="SUPFAM" id="SSF55387">
    <property type="entry name" value="Frataxin/Nqo15-like"/>
    <property type="match status" value="1"/>
</dbReference>
<keyword evidence="4" id="KW-0409">Iron storage</keyword>
<dbReference type="PANTHER" id="PTHR16821:SF2">
    <property type="entry name" value="FRATAXIN, MITOCHONDRIAL"/>
    <property type="match status" value="1"/>
</dbReference>
<dbReference type="Pfam" id="PF01491">
    <property type="entry name" value="Frataxin_Cyay"/>
    <property type="match status" value="1"/>
</dbReference>
<feature type="region of interest" description="Disordered" evidence="14">
    <location>
        <begin position="57"/>
        <end position="82"/>
    </location>
</feature>
<keyword evidence="5" id="KW-0813">Transport</keyword>
<dbReference type="PANTHER" id="PTHR16821">
    <property type="entry name" value="FRATAXIN"/>
    <property type="match status" value="1"/>
</dbReference>
<evidence type="ECO:0000256" key="2">
    <source>
        <dbReference type="ARBA" id="ARBA00008183"/>
    </source>
</evidence>
<dbReference type="SMART" id="SM01219">
    <property type="entry name" value="Frataxin_Cyay"/>
    <property type="match status" value="1"/>
</dbReference>
<evidence type="ECO:0000256" key="9">
    <source>
        <dbReference type="ARBA" id="ARBA00023004"/>
    </source>
</evidence>
<comment type="catalytic activity">
    <reaction evidence="12">
        <text>4 Fe(2+) + O2 + 4 H(+) = 4 Fe(3+) + 2 H2O</text>
        <dbReference type="Rhea" id="RHEA:11148"/>
        <dbReference type="ChEBI" id="CHEBI:15377"/>
        <dbReference type="ChEBI" id="CHEBI:15378"/>
        <dbReference type="ChEBI" id="CHEBI:15379"/>
        <dbReference type="ChEBI" id="CHEBI:29033"/>
        <dbReference type="ChEBI" id="CHEBI:29034"/>
        <dbReference type="EC" id="1.16.3.1"/>
    </reaction>
</comment>
<dbReference type="NCBIfam" id="TIGR03421">
    <property type="entry name" value="FeS_CyaY"/>
    <property type="match status" value="1"/>
</dbReference>
<evidence type="ECO:0000256" key="12">
    <source>
        <dbReference type="ARBA" id="ARBA00047990"/>
    </source>
</evidence>
<comment type="subcellular location">
    <subcellularLocation>
        <location evidence="1">Mitochondrion</location>
    </subcellularLocation>
</comment>
<gene>
    <name evidence="15" type="ORF">CC86DRAFT_367838</name>
</gene>
<evidence type="ECO:0000256" key="11">
    <source>
        <dbReference type="ARBA" id="ARBA00023128"/>
    </source>
</evidence>
<feature type="coiled-coil region" evidence="13">
    <location>
        <begin position="89"/>
        <end position="116"/>
    </location>
</feature>
<dbReference type="GO" id="GO:0034986">
    <property type="term" value="F:iron chaperone activity"/>
    <property type="evidence" value="ECO:0007669"/>
    <property type="project" value="TreeGrafter"/>
</dbReference>
<keyword evidence="13" id="KW-0175">Coiled coil</keyword>
<evidence type="ECO:0000256" key="14">
    <source>
        <dbReference type="SAM" id="MobiDB-lite"/>
    </source>
</evidence>
<dbReference type="Gene3D" id="3.30.920.10">
    <property type="entry name" value="Frataxin/CyaY"/>
    <property type="match status" value="1"/>
</dbReference>
<dbReference type="OrthoDB" id="1897642at2759"/>
<evidence type="ECO:0000256" key="3">
    <source>
        <dbReference type="ARBA" id="ARBA00013107"/>
    </source>
</evidence>
<dbReference type="PROSITE" id="PS01344">
    <property type="entry name" value="FRATAXIN_1"/>
    <property type="match status" value="1"/>
</dbReference>
<dbReference type="Proteomes" id="UP000799424">
    <property type="component" value="Unassembled WGS sequence"/>
</dbReference>
<dbReference type="InterPro" id="IPR002908">
    <property type="entry name" value="Frataxin/CyaY"/>
</dbReference>
<dbReference type="GO" id="GO:0006826">
    <property type="term" value="P:iron ion transport"/>
    <property type="evidence" value="ECO:0007669"/>
    <property type="project" value="UniProtKB-KW"/>
</dbReference>
<evidence type="ECO:0000256" key="10">
    <source>
        <dbReference type="ARBA" id="ARBA00023065"/>
    </source>
</evidence>
<name>A0A6A7AB88_9PLEO</name>
<dbReference type="NCBIfam" id="TIGR03422">
    <property type="entry name" value="mito_frataxin"/>
    <property type="match status" value="1"/>
</dbReference>
<feature type="compositionally biased region" description="Basic and acidic residues" evidence="14">
    <location>
        <begin position="67"/>
        <end position="76"/>
    </location>
</feature>
<keyword evidence="16" id="KW-1185">Reference proteome</keyword>
<accession>A0A6A7AB88</accession>
<organism evidence="15 16">
    <name type="scientific">Ophiobolus disseminans</name>
    <dbReference type="NCBI Taxonomy" id="1469910"/>
    <lineage>
        <taxon>Eukaryota</taxon>
        <taxon>Fungi</taxon>
        <taxon>Dikarya</taxon>
        <taxon>Ascomycota</taxon>
        <taxon>Pezizomycotina</taxon>
        <taxon>Dothideomycetes</taxon>
        <taxon>Pleosporomycetidae</taxon>
        <taxon>Pleosporales</taxon>
        <taxon>Pleosporineae</taxon>
        <taxon>Phaeosphaeriaceae</taxon>
        <taxon>Ophiobolus</taxon>
    </lineage>
</organism>
<evidence type="ECO:0000256" key="1">
    <source>
        <dbReference type="ARBA" id="ARBA00004173"/>
    </source>
</evidence>
<protein>
    <recommendedName>
        <fullName evidence="3">ferroxidase</fullName>
        <ecNumber evidence="3">1.16.3.1</ecNumber>
    </recommendedName>
</protein>
<evidence type="ECO:0000256" key="13">
    <source>
        <dbReference type="SAM" id="Coils"/>
    </source>
</evidence>
<evidence type="ECO:0000256" key="7">
    <source>
        <dbReference type="ARBA" id="ARBA00022946"/>
    </source>
</evidence>
<keyword evidence="10" id="KW-0406">Ion transport</keyword>
<keyword evidence="9" id="KW-0408">Iron</keyword>
<dbReference type="EC" id="1.16.3.1" evidence="3"/>
<keyword evidence="7" id="KW-0809">Transit peptide</keyword>
<dbReference type="GO" id="GO:0051537">
    <property type="term" value="F:2 iron, 2 sulfur cluster binding"/>
    <property type="evidence" value="ECO:0007669"/>
    <property type="project" value="TreeGrafter"/>
</dbReference>
<dbReference type="GO" id="GO:0004322">
    <property type="term" value="F:ferroxidase activity"/>
    <property type="evidence" value="ECO:0007669"/>
    <property type="project" value="UniProtKB-EC"/>
</dbReference>
<evidence type="ECO:0000313" key="15">
    <source>
        <dbReference type="EMBL" id="KAF2829937.1"/>
    </source>
</evidence>